<comment type="caution">
    <text evidence="1">The sequence shown here is derived from an EMBL/GenBank/DDBJ whole genome shotgun (WGS) entry which is preliminary data.</text>
</comment>
<feature type="non-terminal residue" evidence="1">
    <location>
        <position position="1"/>
    </location>
</feature>
<keyword evidence="2" id="KW-1185">Reference proteome</keyword>
<dbReference type="AlphaFoldDB" id="A0AAN5CBI5"/>
<dbReference type="EMBL" id="BTRK01000002">
    <property type="protein sequence ID" value="GMR35166.1"/>
    <property type="molecule type" value="Genomic_DNA"/>
</dbReference>
<protein>
    <submittedName>
        <fullName evidence="1">Uncharacterized protein</fullName>
    </submittedName>
</protein>
<accession>A0AAN5CBI5</accession>
<gene>
    <name evidence="1" type="ORF">PMAYCL1PPCAC_05361</name>
</gene>
<sequence length="149" mass="17064">NRSRMARFAGEDRFPGLDAEEDQFLHQTVSRVILSWFGHPFLAANTLMQLGHEPFPLNTVIVKSGKKRINVYYYLPNTLSYAKQLAQSHSLGWSVLLTGFDAASLAFIAKRYSIRWTTKYLNAHFPDFGGMAENLEDEERMLTDAQSFR</sequence>
<proteinExistence type="predicted"/>
<evidence type="ECO:0000313" key="2">
    <source>
        <dbReference type="Proteomes" id="UP001328107"/>
    </source>
</evidence>
<name>A0AAN5CBI5_9BILA</name>
<reference evidence="2" key="1">
    <citation type="submission" date="2022-10" db="EMBL/GenBank/DDBJ databases">
        <title>Genome assembly of Pristionchus species.</title>
        <authorList>
            <person name="Yoshida K."/>
            <person name="Sommer R.J."/>
        </authorList>
    </citation>
    <scope>NUCLEOTIDE SEQUENCE [LARGE SCALE GENOMIC DNA]</scope>
    <source>
        <strain evidence="2">RS5460</strain>
    </source>
</reference>
<organism evidence="1 2">
    <name type="scientific">Pristionchus mayeri</name>
    <dbReference type="NCBI Taxonomy" id="1317129"/>
    <lineage>
        <taxon>Eukaryota</taxon>
        <taxon>Metazoa</taxon>
        <taxon>Ecdysozoa</taxon>
        <taxon>Nematoda</taxon>
        <taxon>Chromadorea</taxon>
        <taxon>Rhabditida</taxon>
        <taxon>Rhabditina</taxon>
        <taxon>Diplogasteromorpha</taxon>
        <taxon>Diplogasteroidea</taxon>
        <taxon>Neodiplogasteridae</taxon>
        <taxon>Pristionchus</taxon>
    </lineage>
</organism>
<dbReference type="Proteomes" id="UP001328107">
    <property type="component" value="Unassembled WGS sequence"/>
</dbReference>
<evidence type="ECO:0000313" key="1">
    <source>
        <dbReference type="EMBL" id="GMR35166.1"/>
    </source>
</evidence>
<feature type="non-terminal residue" evidence="1">
    <location>
        <position position="149"/>
    </location>
</feature>